<evidence type="ECO:0000313" key="6">
    <source>
        <dbReference type="EMBL" id="RIB25966.1"/>
    </source>
</evidence>
<dbReference type="InterPro" id="IPR051681">
    <property type="entry name" value="Ser/Thr_Kinases-Pseudokinases"/>
</dbReference>
<dbReference type="STRING" id="44941.A0A397W3M8"/>
<dbReference type="GO" id="GO:0005524">
    <property type="term" value="F:ATP binding"/>
    <property type="evidence" value="ECO:0007669"/>
    <property type="project" value="UniProtKB-KW"/>
</dbReference>
<dbReference type="Proteomes" id="UP000266673">
    <property type="component" value="Unassembled WGS sequence"/>
</dbReference>
<protein>
    <submittedName>
        <fullName evidence="6">Kinase-like domain-containing protein</fullName>
    </submittedName>
</protein>
<organism evidence="6 7">
    <name type="scientific">Gigaspora rosea</name>
    <dbReference type="NCBI Taxonomy" id="44941"/>
    <lineage>
        <taxon>Eukaryota</taxon>
        <taxon>Fungi</taxon>
        <taxon>Fungi incertae sedis</taxon>
        <taxon>Mucoromycota</taxon>
        <taxon>Glomeromycotina</taxon>
        <taxon>Glomeromycetes</taxon>
        <taxon>Diversisporales</taxon>
        <taxon>Gigasporaceae</taxon>
        <taxon>Gigaspora</taxon>
    </lineage>
</organism>
<keyword evidence="3 6" id="KW-0418">Kinase</keyword>
<gene>
    <name evidence="6" type="ORF">C2G38_2138519</name>
</gene>
<evidence type="ECO:0000256" key="1">
    <source>
        <dbReference type="ARBA" id="ARBA00022679"/>
    </source>
</evidence>
<dbReference type="SUPFAM" id="SSF56112">
    <property type="entry name" value="Protein kinase-like (PK-like)"/>
    <property type="match status" value="1"/>
</dbReference>
<comment type="caution">
    <text evidence="6">The sequence shown here is derived from an EMBL/GenBank/DDBJ whole genome shotgun (WGS) entry which is preliminary data.</text>
</comment>
<proteinExistence type="predicted"/>
<dbReference type="PANTHER" id="PTHR44329">
    <property type="entry name" value="SERINE/THREONINE-PROTEIN KINASE TNNI3K-RELATED"/>
    <property type="match status" value="1"/>
</dbReference>
<dbReference type="PANTHER" id="PTHR44329:SF288">
    <property type="entry name" value="MITOGEN-ACTIVATED PROTEIN KINASE KINASE KINASE 20"/>
    <property type="match status" value="1"/>
</dbReference>
<dbReference type="InterPro" id="IPR000719">
    <property type="entry name" value="Prot_kinase_dom"/>
</dbReference>
<keyword evidence="2" id="KW-0547">Nucleotide-binding</keyword>
<name>A0A397W3M8_9GLOM</name>
<keyword evidence="4" id="KW-0067">ATP-binding</keyword>
<dbReference type="AlphaFoldDB" id="A0A397W3M8"/>
<dbReference type="OrthoDB" id="2403434at2759"/>
<dbReference type="InterPro" id="IPR001245">
    <property type="entry name" value="Ser-Thr/Tyr_kinase_cat_dom"/>
</dbReference>
<evidence type="ECO:0000259" key="5">
    <source>
        <dbReference type="PROSITE" id="PS50011"/>
    </source>
</evidence>
<evidence type="ECO:0000256" key="2">
    <source>
        <dbReference type="ARBA" id="ARBA00022741"/>
    </source>
</evidence>
<sequence length="244" mass="27885">MQYAKQGSLRKILDSKYNELDWNSKIAILYYIIRGLSSIHKSGLVHKDFHSGNIVNQDMFRSFITDFGLCRPVSQDSNSKELFGVLPYVAPELLRASTYGDNIVYTQKSDIYSFGIIMSEVFTGYPPYHDINHGASLASRIIKGQRPEIKCEVPHLLLDLMKKCLDAVPDKRPTADELHAELYQLFYELKNAESEIKKQVQEIENSSKNTSMNNQIKSARINYQTHPQTSFISKPLQLPKLPKP</sequence>
<dbReference type="Pfam" id="PF07714">
    <property type="entry name" value="PK_Tyr_Ser-Thr"/>
    <property type="match status" value="1"/>
</dbReference>
<evidence type="ECO:0000313" key="7">
    <source>
        <dbReference type="Proteomes" id="UP000266673"/>
    </source>
</evidence>
<dbReference type="EMBL" id="QKWP01000154">
    <property type="protein sequence ID" value="RIB25966.1"/>
    <property type="molecule type" value="Genomic_DNA"/>
</dbReference>
<dbReference type="Gene3D" id="1.10.510.10">
    <property type="entry name" value="Transferase(Phosphotransferase) domain 1"/>
    <property type="match status" value="1"/>
</dbReference>
<accession>A0A397W3M8</accession>
<feature type="domain" description="Protein kinase" evidence="5">
    <location>
        <begin position="1"/>
        <end position="186"/>
    </location>
</feature>
<dbReference type="InterPro" id="IPR011009">
    <property type="entry name" value="Kinase-like_dom_sf"/>
</dbReference>
<keyword evidence="1" id="KW-0808">Transferase</keyword>
<keyword evidence="7" id="KW-1185">Reference proteome</keyword>
<evidence type="ECO:0000256" key="3">
    <source>
        <dbReference type="ARBA" id="ARBA00022777"/>
    </source>
</evidence>
<reference evidence="6 7" key="1">
    <citation type="submission" date="2018-06" db="EMBL/GenBank/DDBJ databases">
        <title>Comparative genomics reveals the genomic features of Rhizophagus irregularis, R. cerebriforme, R. diaphanum and Gigaspora rosea, and their symbiotic lifestyle signature.</title>
        <authorList>
            <person name="Morin E."/>
            <person name="San Clemente H."/>
            <person name="Chen E.C.H."/>
            <person name="De La Providencia I."/>
            <person name="Hainaut M."/>
            <person name="Kuo A."/>
            <person name="Kohler A."/>
            <person name="Murat C."/>
            <person name="Tang N."/>
            <person name="Roy S."/>
            <person name="Loubradou J."/>
            <person name="Henrissat B."/>
            <person name="Grigoriev I.V."/>
            <person name="Corradi N."/>
            <person name="Roux C."/>
            <person name="Martin F.M."/>
        </authorList>
    </citation>
    <scope>NUCLEOTIDE SEQUENCE [LARGE SCALE GENOMIC DNA]</scope>
    <source>
        <strain evidence="6 7">DAOM 194757</strain>
    </source>
</reference>
<dbReference type="PROSITE" id="PS50011">
    <property type="entry name" value="PROTEIN_KINASE_DOM"/>
    <property type="match status" value="1"/>
</dbReference>
<evidence type="ECO:0000256" key="4">
    <source>
        <dbReference type="ARBA" id="ARBA00022840"/>
    </source>
</evidence>
<dbReference type="GO" id="GO:0004674">
    <property type="term" value="F:protein serine/threonine kinase activity"/>
    <property type="evidence" value="ECO:0007669"/>
    <property type="project" value="TreeGrafter"/>
</dbReference>